<dbReference type="EMBL" id="VUAA01000007">
    <property type="protein sequence ID" value="KAA1255141.1"/>
    <property type="molecule type" value="Genomic_DNA"/>
</dbReference>
<evidence type="ECO:0000313" key="2">
    <source>
        <dbReference type="EMBL" id="KAA1255141.1"/>
    </source>
</evidence>
<dbReference type="Gene3D" id="3.30.110.170">
    <property type="entry name" value="Protein of unknown function (DUF541), domain 1"/>
    <property type="match status" value="1"/>
</dbReference>
<dbReference type="GO" id="GO:0006974">
    <property type="term" value="P:DNA damage response"/>
    <property type="evidence" value="ECO:0007669"/>
    <property type="project" value="TreeGrafter"/>
</dbReference>
<dbReference type="Pfam" id="PF04402">
    <property type="entry name" value="SIMPL"/>
    <property type="match status" value="1"/>
</dbReference>
<dbReference type="PANTHER" id="PTHR34387">
    <property type="entry name" value="SLR1258 PROTEIN"/>
    <property type="match status" value="1"/>
</dbReference>
<accession>A0A5B1C4N8</accession>
<reference evidence="2 3" key="1">
    <citation type="submission" date="2019-09" db="EMBL/GenBank/DDBJ databases">
        <authorList>
            <person name="Kritzky A."/>
            <person name="Schelkanova E.Y."/>
            <person name="Alkhova Z.V."/>
            <person name="Smirnova N.I."/>
        </authorList>
    </citation>
    <scope>NUCLEOTIDE SEQUENCE [LARGE SCALE GENOMIC DNA]</scope>
    <source>
        <strain evidence="2 3">M1526</strain>
    </source>
</reference>
<dbReference type="PANTHER" id="PTHR34387:SF1">
    <property type="entry name" value="PERIPLASMIC IMMUNOGENIC PROTEIN"/>
    <property type="match status" value="1"/>
</dbReference>
<dbReference type="InterPro" id="IPR007497">
    <property type="entry name" value="SIMPL/DUF541"/>
</dbReference>
<name>A0A5B1C4N8_VIBCL</name>
<comment type="caution">
    <text evidence="2">The sequence shown here is derived from an EMBL/GenBank/DDBJ whole genome shotgun (WGS) entry which is preliminary data.</text>
</comment>
<dbReference type="Proteomes" id="UP000323225">
    <property type="component" value="Unassembled WGS sequence"/>
</dbReference>
<evidence type="ECO:0000313" key="3">
    <source>
        <dbReference type="Proteomes" id="UP000323225"/>
    </source>
</evidence>
<feature type="signal peptide" evidence="1">
    <location>
        <begin position="1"/>
        <end position="22"/>
    </location>
</feature>
<gene>
    <name evidence="2" type="ORF">F0M16_07945</name>
</gene>
<dbReference type="InterPro" id="IPR052022">
    <property type="entry name" value="26kDa_periplasmic_antigen"/>
</dbReference>
<dbReference type="AlphaFoldDB" id="A0A5B1C4N8"/>
<dbReference type="Gene3D" id="3.30.70.2970">
    <property type="entry name" value="Protein of unknown function (DUF541), domain 2"/>
    <property type="match status" value="1"/>
</dbReference>
<evidence type="ECO:0000256" key="1">
    <source>
        <dbReference type="SAM" id="SignalP"/>
    </source>
</evidence>
<proteinExistence type="predicted"/>
<organism evidence="2 3">
    <name type="scientific">Vibrio cholerae</name>
    <dbReference type="NCBI Taxonomy" id="666"/>
    <lineage>
        <taxon>Bacteria</taxon>
        <taxon>Pseudomonadati</taxon>
        <taxon>Pseudomonadota</taxon>
        <taxon>Gammaproteobacteria</taxon>
        <taxon>Vibrionales</taxon>
        <taxon>Vibrionaceae</taxon>
        <taxon>Vibrio</taxon>
    </lineage>
</organism>
<keyword evidence="1" id="KW-0732">Signal</keyword>
<feature type="chain" id="PRO_5030767553" evidence="1">
    <location>
        <begin position="23"/>
        <end position="245"/>
    </location>
</feature>
<sequence length="245" mass="27418">MNFKKSCLALLISMSAVSIAFANNSNYDFPHFITSGEGVVHAVPDQAEITMTAKYIAKTPEQAKIKVDLAVNKFMNDVKDIDETISIESANIRINPIYSYPDKGERVLESYESVRNVLLKTNDLEKLNGIISAGVNSGMNGLSSMVLKVADEDKYRDEARQLAFKSALNKAKTISDNFGFSRYKAYRVEYQSNSPQYQSMNLKANFAMSSEAKSNSYSNSTITFRDTVEVVYQADGISYLDKKYF</sequence>
<protein>
    <submittedName>
        <fullName evidence="2">DUF541 domain-containing protein</fullName>
    </submittedName>
</protein>